<evidence type="ECO:0000313" key="1">
    <source>
        <dbReference type="EMBL" id="KAF2250961.1"/>
    </source>
</evidence>
<dbReference type="OrthoDB" id="309640at2759"/>
<dbReference type="EMBL" id="ML987193">
    <property type="protein sequence ID" value="KAF2250961.1"/>
    <property type="molecule type" value="Genomic_DNA"/>
</dbReference>
<sequence length="137" mass="15552">MSHLQYFNYPGFGERSKKEVNYSQAVQIDNRIEISGQGGWDRITEEFPSDIGAEVDQAFGNVEHALQQAGGKGWDQVYKTRMYVVLRDGMSFDEIAGHVVRNLKEYCPKHGPLLTFVGVRGLYKEMRIEIEAEAHLG</sequence>
<protein>
    <submittedName>
        <fullName evidence="1">YjgF-like protein</fullName>
    </submittedName>
</protein>
<dbReference type="Gene3D" id="3.30.1330.40">
    <property type="entry name" value="RutC-like"/>
    <property type="match status" value="1"/>
</dbReference>
<dbReference type="SUPFAM" id="SSF55298">
    <property type="entry name" value="YjgF-like"/>
    <property type="match status" value="1"/>
</dbReference>
<accession>A0A6A6IKM0</accession>
<dbReference type="PANTHER" id="PTHR43857:SF1">
    <property type="entry name" value="YJGH FAMILY PROTEIN"/>
    <property type="match status" value="1"/>
</dbReference>
<dbReference type="RefSeq" id="XP_033685965.1">
    <property type="nucleotide sequence ID" value="XM_033832007.1"/>
</dbReference>
<dbReference type="AlphaFoldDB" id="A0A6A6IKM0"/>
<dbReference type="PANTHER" id="PTHR43857">
    <property type="entry name" value="BLR7761 PROTEIN"/>
    <property type="match status" value="1"/>
</dbReference>
<organism evidence="1 2">
    <name type="scientific">Trematosphaeria pertusa</name>
    <dbReference type="NCBI Taxonomy" id="390896"/>
    <lineage>
        <taxon>Eukaryota</taxon>
        <taxon>Fungi</taxon>
        <taxon>Dikarya</taxon>
        <taxon>Ascomycota</taxon>
        <taxon>Pezizomycotina</taxon>
        <taxon>Dothideomycetes</taxon>
        <taxon>Pleosporomycetidae</taxon>
        <taxon>Pleosporales</taxon>
        <taxon>Massarineae</taxon>
        <taxon>Trematosphaeriaceae</taxon>
        <taxon>Trematosphaeria</taxon>
    </lineage>
</organism>
<keyword evidence="2" id="KW-1185">Reference proteome</keyword>
<dbReference type="InterPro" id="IPR035959">
    <property type="entry name" value="RutC-like_sf"/>
</dbReference>
<evidence type="ECO:0000313" key="2">
    <source>
        <dbReference type="Proteomes" id="UP000800094"/>
    </source>
</evidence>
<dbReference type="Pfam" id="PF01042">
    <property type="entry name" value="Ribonuc_L-PSP"/>
    <property type="match status" value="1"/>
</dbReference>
<name>A0A6A6IKM0_9PLEO</name>
<proteinExistence type="predicted"/>
<reference evidence="1" key="1">
    <citation type="journal article" date="2020" name="Stud. Mycol.">
        <title>101 Dothideomycetes genomes: a test case for predicting lifestyles and emergence of pathogens.</title>
        <authorList>
            <person name="Haridas S."/>
            <person name="Albert R."/>
            <person name="Binder M."/>
            <person name="Bloem J."/>
            <person name="Labutti K."/>
            <person name="Salamov A."/>
            <person name="Andreopoulos B."/>
            <person name="Baker S."/>
            <person name="Barry K."/>
            <person name="Bills G."/>
            <person name="Bluhm B."/>
            <person name="Cannon C."/>
            <person name="Castanera R."/>
            <person name="Culley D."/>
            <person name="Daum C."/>
            <person name="Ezra D."/>
            <person name="Gonzalez J."/>
            <person name="Henrissat B."/>
            <person name="Kuo A."/>
            <person name="Liang C."/>
            <person name="Lipzen A."/>
            <person name="Lutzoni F."/>
            <person name="Magnuson J."/>
            <person name="Mondo S."/>
            <person name="Nolan M."/>
            <person name="Ohm R."/>
            <person name="Pangilinan J."/>
            <person name="Park H.-J."/>
            <person name="Ramirez L."/>
            <person name="Alfaro M."/>
            <person name="Sun H."/>
            <person name="Tritt A."/>
            <person name="Yoshinaga Y."/>
            <person name="Zwiers L.-H."/>
            <person name="Turgeon B."/>
            <person name="Goodwin S."/>
            <person name="Spatafora J."/>
            <person name="Crous P."/>
            <person name="Grigoriev I."/>
        </authorList>
    </citation>
    <scope>NUCLEOTIDE SEQUENCE</scope>
    <source>
        <strain evidence="1">CBS 122368</strain>
    </source>
</reference>
<gene>
    <name evidence="1" type="ORF">BU26DRAFT_549586</name>
</gene>
<dbReference type="Proteomes" id="UP000800094">
    <property type="component" value="Unassembled WGS sequence"/>
</dbReference>
<dbReference type="GeneID" id="54585337"/>
<dbReference type="InterPro" id="IPR006175">
    <property type="entry name" value="YjgF/YER057c/UK114"/>
</dbReference>